<dbReference type="InterPro" id="IPR016024">
    <property type="entry name" value="ARM-type_fold"/>
</dbReference>
<feature type="region of interest" description="Disordered" evidence="16">
    <location>
        <begin position="236"/>
        <end position="269"/>
    </location>
</feature>
<accession>A0A914GT34</accession>
<evidence type="ECO:0000313" key="18">
    <source>
        <dbReference type="Proteomes" id="UP000887572"/>
    </source>
</evidence>
<dbReference type="CDD" id="cd00064">
    <property type="entry name" value="FU"/>
    <property type="match status" value="2"/>
</dbReference>
<feature type="active site" description="Charge relay system" evidence="14 15">
    <location>
        <position position="229"/>
    </location>
</feature>
<dbReference type="Gene3D" id="2.10.220.10">
    <property type="entry name" value="Hormone Receptor, Insulin-like Growth Factor Receptor 1, Chain A, domain 2"/>
    <property type="match status" value="2"/>
</dbReference>
<sequence length="2183" mass="241218">MQNLPETFRSLFLFIVTSVPSARPHPALTDKVPTSPPNPFPKNRMWRWQCNARSGSGRELRLRLFPTNLARAPPLLASALPLFLLLQLLAQNVSAIAHDSLYCETDKTGRHNCAEPSHYILKLAGRDDHLANRYADEHGMAVRGEPFLDSHYFIYPKSGGELRRRKRSLDQLVDREVCWPSVRCRSKDTASDNDQWYLVGRAVGNFDMNVREAWLMGYAGRNVSISILDDGIQRDHPDLVPNYDPSASTDINDHDSDPTPQNNGDNKHGTRCAGEVAAVAGNNVCGVGVAFLAKIGGVRMLDGPVSDSVEAASLNLNQQHIDIYSASWGPEDDGKTFDGPGNLAQEAFYRGIKAGRGGRGNIFVWASGNGGSRQDSCSADGYTTSIYTLSISSATYDNHRPCANINQPAIVTVDVPSGCTKMHTGTSASAPLAAGIIALALEANPSLTWRDTQHIVLRTANPNPLLNNAGWSLNGVGRRISNKFGYGLMDAGALVKLARVWKSVPEQHMCTYEYSLDAPRPRPIQGRFALNFTLEVSGCLQGTPVLYLEHVQVITTIRFGKRGDLKLTLFSPMGTRSVLLPPRPQDFNQNGFHKWPFLTVQMWGEDPRGVWTLMVESISNNPNIGGMFSDWALLLYGTEEPAQPSDQRYSPYAPSAFRRPGIGQALTSQNETTVEEASTIRFGTLQSVGDCHPECLGCSEPRSQSACFSCHHFTLTLRNRAGFKCVEHCEEGFYADGDKCKRCATDCETCSQAELCDKCHDAKLLIDVKHYGHLDHGRCVETCPSGLVADYSLTIQAKCVLKKNSCSAGYFESAQSVCLECDHSCSTCHGPGPLQCDECAQDFGNRTMGYCRKCCSPDQLTQKDLHCEDCSKSFAAASRDLLSLSSLVGNFFTIVGLVLLGTVLYYLCRQLICCCVGKGRNRSPSNLEYTPLTTIGDDFDSNNVNGKRNKGFELVADESDSDSDNTGSLVLEGENIVSKDGVDIGPKENIEADRITRRSGNPEFLRCMMSSSLVLSPKDSCYGLDGTSQVIGCTPIRLEDGHLTELRSLIASLPDSIRSSSTEEKNLERFEKLVLLYSEEPQLLDPALASLVDDLLKFVEWHSPPSDGTGRKLSLLTSAALVRLRTLSMVRGHKFLMRFLPHEFELFEPVLEILPWVGISFGLTLTKDLFTFSRAQMQRDGGDVEQRISICLDIFQREMASIGELAVVPTLLAQILTRNADNKRILTPRFDAFKRTFQGFETESDGGVPLISQLKLLIAILKQGRRLELRPFAFDLLCALSPQFVRANCPNILIRDLIAKLLQRLALVLLRPRLAPWRYHCGHRSLEENLRGRRGQTEAVESDRKQRTEEGDEEGEDESAVHYDQVEILLGELLLKVTDKDNVVRWTAAKGIARICARLPRQMGAEVVSSVLINCFGESNADEAANSWHGGCLALAELCRRGCLLPDQVPKVVVGILPRALTFEQFHLGFTQAVNVRDAACYICWAFARAYEAELLRKLLSPLAGILLSVALFDREVNVRRAASAAFQENVGRNDSFPHGIAVLSMVDFVEVARTKHCYTELAVKVAAHFGYFVRPMLDHLCELKSVHWDEMVRKLAADSIQRIAVFDSDYAFGKIFPVLCDRLRSADPVVKHGAFLGVSGLLLALSGKHDVLKYRDLFFSAVTDQCVSLGHHRSKGFSLIGKSLCRIIESLCAIGCDLTDEQLIQFHDILDIVISDSNKQMAEYAAAAFPTLMAFYKNGRFAFLVDRIRKKYFSEVVGPCQNESLRVSCIIPLGHIHADFLCSQFDLTTDGATKSTNSFLGVSVLQKLKEAIQDLRTPKWKFTPPNYDLTIVSDDYTTTTNGDIGRFARLQAVHAIGQLLPLAFSSAPFPVSQFQLNKAIGKVVERACESIDDLREKACKVLGELAKLDEKHPLSAAIVERERLISIFTLASTTNQNGTTPPPPFSSVDWRHSQGFLRLAPLLDSPTYGRNALAGFVLSAGSVCSWTSQNAFLAIASHLKPNKQNVQFLNNFLSELLVVYSAIVSRHGDASPVLFLFRTLLNDRQLQRIEAEPDKHREFVALCELSIKLALGKGRPKVKTLAVSVLGSLLQLSKRSQIYRRVLFLLLSLLDSPYASLREQAAEQLFEYFSCEASDGGQEGEVGIETGMALELLTGTDWSKGKGLADTKRQISDILLTEMTEA</sequence>
<dbReference type="InterPro" id="IPR000209">
    <property type="entry name" value="Peptidase_S8/S53_dom"/>
</dbReference>
<dbReference type="InterPro" id="IPR022577">
    <property type="entry name" value="TBCD_C"/>
</dbReference>
<dbReference type="InterPro" id="IPR023828">
    <property type="entry name" value="Peptidase_S8_Ser-AS"/>
</dbReference>
<dbReference type="InterPro" id="IPR002884">
    <property type="entry name" value="P_dom"/>
</dbReference>
<dbReference type="FunFam" id="3.40.50.200:FF:000001">
    <property type="entry name" value="Furin 2, isoform B"/>
    <property type="match status" value="1"/>
</dbReference>
<dbReference type="InterPro" id="IPR058033">
    <property type="entry name" value="ARM_TBCD_2nd"/>
</dbReference>
<feature type="active site" description="Charge relay system" evidence="14 15">
    <location>
        <position position="268"/>
    </location>
</feature>
<evidence type="ECO:0000256" key="1">
    <source>
        <dbReference type="ARBA" id="ARBA00001913"/>
    </source>
</evidence>
<dbReference type="Pfam" id="PF25767">
    <property type="entry name" value="ARM_TBCD_2nd"/>
    <property type="match status" value="1"/>
</dbReference>
<dbReference type="Gene3D" id="3.40.50.200">
    <property type="entry name" value="Peptidase S8/S53 domain"/>
    <property type="match status" value="1"/>
</dbReference>
<evidence type="ECO:0000256" key="10">
    <source>
        <dbReference type="ARBA" id="ARBA00022837"/>
    </source>
</evidence>
<dbReference type="InterPro" id="IPR006212">
    <property type="entry name" value="Furin_repeat"/>
</dbReference>
<dbReference type="GO" id="GO:0005802">
    <property type="term" value="C:trans-Golgi network"/>
    <property type="evidence" value="ECO:0007669"/>
    <property type="project" value="TreeGrafter"/>
</dbReference>
<dbReference type="FunFam" id="2.60.120.260:FF:000006">
    <property type="entry name" value="Proprotein convertase subtilisin/kexin type 5"/>
    <property type="match status" value="1"/>
</dbReference>
<keyword evidence="12" id="KW-1015">Disulfide bond</keyword>
<feature type="domain" description="P/Homo B" evidence="17">
    <location>
        <begin position="503"/>
        <end position="641"/>
    </location>
</feature>
<dbReference type="GO" id="GO:0000139">
    <property type="term" value="C:Golgi membrane"/>
    <property type="evidence" value="ECO:0007669"/>
    <property type="project" value="TreeGrafter"/>
</dbReference>
<evidence type="ECO:0000256" key="12">
    <source>
        <dbReference type="ARBA" id="ARBA00023157"/>
    </source>
</evidence>
<dbReference type="InterPro" id="IPR036852">
    <property type="entry name" value="Peptidase_S8/S53_dom_sf"/>
</dbReference>
<evidence type="ECO:0000256" key="13">
    <source>
        <dbReference type="ARBA" id="ARBA00023180"/>
    </source>
</evidence>
<evidence type="ECO:0000256" key="8">
    <source>
        <dbReference type="ARBA" id="ARBA00022801"/>
    </source>
</evidence>
<dbReference type="PROSITE" id="PS00136">
    <property type="entry name" value="SUBTILASE_ASP"/>
    <property type="match status" value="1"/>
</dbReference>
<dbReference type="CDD" id="cd04059">
    <property type="entry name" value="Peptidases_S8_Protein_convertases_Kexins_Furin-like"/>
    <property type="match status" value="1"/>
</dbReference>
<name>A0A914GT34_GLORO</name>
<feature type="region of interest" description="Disordered" evidence="16">
    <location>
        <begin position="1330"/>
        <end position="1359"/>
    </location>
</feature>
<dbReference type="SUPFAM" id="SSF48371">
    <property type="entry name" value="ARM repeat"/>
    <property type="match status" value="1"/>
</dbReference>
<dbReference type="SUPFAM" id="SSF52743">
    <property type="entry name" value="Subtilisin-like"/>
    <property type="match status" value="1"/>
</dbReference>
<evidence type="ECO:0000256" key="5">
    <source>
        <dbReference type="ARBA" id="ARBA00022670"/>
    </source>
</evidence>
<keyword evidence="18" id="KW-1185">Reference proteome</keyword>
<proteinExistence type="inferred from homology"/>
<evidence type="ECO:0000256" key="9">
    <source>
        <dbReference type="ARBA" id="ARBA00022825"/>
    </source>
</evidence>
<dbReference type="Proteomes" id="UP000887572">
    <property type="component" value="Unplaced"/>
</dbReference>
<keyword evidence="10" id="KW-0106">Calcium</keyword>
<dbReference type="PROSITE" id="PS51892">
    <property type="entry name" value="SUBTILASE"/>
    <property type="match status" value="1"/>
</dbReference>
<dbReference type="PANTHER" id="PTHR42884">
    <property type="entry name" value="PROPROTEIN CONVERTASE SUBTILISIN/KEXIN-RELATED"/>
    <property type="match status" value="1"/>
</dbReference>
<dbReference type="GO" id="GO:0016485">
    <property type="term" value="P:protein processing"/>
    <property type="evidence" value="ECO:0007669"/>
    <property type="project" value="TreeGrafter"/>
</dbReference>
<evidence type="ECO:0000256" key="6">
    <source>
        <dbReference type="ARBA" id="ARBA00022685"/>
    </source>
</evidence>
<dbReference type="InterPro" id="IPR009030">
    <property type="entry name" value="Growth_fac_rcpt_cys_sf"/>
</dbReference>
<dbReference type="PROSITE" id="PS00137">
    <property type="entry name" value="SUBTILASE_HIS"/>
    <property type="match status" value="1"/>
</dbReference>
<dbReference type="InterPro" id="IPR008979">
    <property type="entry name" value="Galactose-bd-like_sf"/>
</dbReference>
<evidence type="ECO:0000256" key="7">
    <source>
        <dbReference type="ARBA" id="ARBA00022729"/>
    </source>
</evidence>
<evidence type="ECO:0000313" key="19">
    <source>
        <dbReference type="WBParaSite" id="Gr19_v10_g10497.t2"/>
    </source>
</evidence>
<evidence type="ECO:0000256" key="15">
    <source>
        <dbReference type="PROSITE-ProRule" id="PRU01240"/>
    </source>
</evidence>
<dbReference type="PANTHER" id="PTHR42884:SF23">
    <property type="entry name" value="FURIN-LIKE PROTEASE 2"/>
    <property type="match status" value="1"/>
</dbReference>
<dbReference type="PRINTS" id="PR00723">
    <property type="entry name" value="SUBTILISIN"/>
</dbReference>
<keyword evidence="8 15" id="KW-0378">Hydrolase</keyword>
<keyword evidence="9 15" id="KW-0720">Serine protease</keyword>
<dbReference type="Pfam" id="PF23579">
    <property type="entry name" value="ARM_TBCD"/>
    <property type="match status" value="1"/>
</dbReference>
<dbReference type="SMART" id="SM00261">
    <property type="entry name" value="FU"/>
    <property type="match status" value="3"/>
</dbReference>
<dbReference type="InterPro" id="IPR023827">
    <property type="entry name" value="Peptidase_S8_Asp-AS"/>
</dbReference>
<dbReference type="WBParaSite" id="Gr19_v10_g10497.t2">
    <property type="protein sequence ID" value="Gr19_v10_g10497.t2"/>
    <property type="gene ID" value="Gr19_v10_g10497"/>
</dbReference>
<dbReference type="Gene3D" id="2.60.120.260">
    <property type="entry name" value="Galactose-binding domain-like"/>
    <property type="match status" value="1"/>
</dbReference>
<feature type="active site" description="Charge relay system" evidence="14 15">
    <location>
        <position position="427"/>
    </location>
</feature>
<dbReference type="SUPFAM" id="SSF57184">
    <property type="entry name" value="Growth factor receptor domain"/>
    <property type="match status" value="2"/>
</dbReference>
<keyword evidence="7" id="KW-0732">Signal</keyword>
<organism evidence="18 19">
    <name type="scientific">Globodera rostochiensis</name>
    <name type="common">Golden nematode worm</name>
    <name type="synonym">Heterodera rostochiensis</name>
    <dbReference type="NCBI Taxonomy" id="31243"/>
    <lineage>
        <taxon>Eukaryota</taxon>
        <taxon>Metazoa</taxon>
        <taxon>Ecdysozoa</taxon>
        <taxon>Nematoda</taxon>
        <taxon>Chromadorea</taxon>
        <taxon>Rhabditida</taxon>
        <taxon>Tylenchina</taxon>
        <taxon>Tylenchomorpha</taxon>
        <taxon>Tylenchoidea</taxon>
        <taxon>Heteroderidae</taxon>
        <taxon>Heteroderinae</taxon>
        <taxon>Globodera</taxon>
    </lineage>
</organism>
<dbReference type="Gene3D" id="1.25.10.10">
    <property type="entry name" value="Leucine-rich Repeat Variant"/>
    <property type="match status" value="1"/>
</dbReference>
<evidence type="ECO:0000256" key="3">
    <source>
        <dbReference type="ARBA" id="ARBA00006853"/>
    </source>
</evidence>
<evidence type="ECO:0000256" key="2">
    <source>
        <dbReference type="ARBA" id="ARBA00005325"/>
    </source>
</evidence>
<dbReference type="InterPro" id="IPR034182">
    <property type="entry name" value="Kexin/furin"/>
</dbReference>
<evidence type="ECO:0000256" key="16">
    <source>
        <dbReference type="SAM" id="MobiDB-lite"/>
    </source>
</evidence>
<dbReference type="InterPro" id="IPR022398">
    <property type="entry name" value="Peptidase_S8_His-AS"/>
</dbReference>
<comment type="similarity">
    <text evidence="2">Belongs to the peptidase S8 family. Furin subfamily.</text>
</comment>
<dbReference type="Pfam" id="PF00082">
    <property type="entry name" value="Peptidase_S8"/>
    <property type="match status" value="1"/>
</dbReference>
<dbReference type="PROSITE" id="PS51829">
    <property type="entry name" value="P_HOMO_B"/>
    <property type="match status" value="1"/>
</dbReference>
<reference evidence="19" key="1">
    <citation type="submission" date="2022-11" db="UniProtKB">
        <authorList>
            <consortium name="WormBaseParasite"/>
        </authorList>
    </citation>
    <scope>IDENTIFICATION</scope>
</reference>
<dbReference type="SUPFAM" id="SSF49785">
    <property type="entry name" value="Galactose-binding domain-like"/>
    <property type="match status" value="1"/>
</dbReference>
<dbReference type="InterPro" id="IPR015500">
    <property type="entry name" value="Peptidase_S8_subtilisin-rel"/>
</dbReference>
<protein>
    <recommendedName>
        <fullName evidence="4">Tubulin-specific chaperone D</fullName>
    </recommendedName>
</protein>
<dbReference type="PROSITE" id="PS00138">
    <property type="entry name" value="SUBTILASE_SER"/>
    <property type="match status" value="1"/>
</dbReference>
<evidence type="ECO:0000256" key="11">
    <source>
        <dbReference type="ARBA" id="ARBA00023145"/>
    </source>
</evidence>
<dbReference type="Pfam" id="PF01483">
    <property type="entry name" value="P_proprotein"/>
    <property type="match status" value="1"/>
</dbReference>
<dbReference type="Pfam" id="PF12612">
    <property type="entry name" value="TFCD_C"/>
    <property type="match status" value="1"/>
</dbReference>
<evidence type="ECO:0000259" key="17">
    <source>
        <dbReference type="PROSITE" id="PS51829"/>
    </source>
</evidence>
<comment type="cofactor">
    <cofactor evidence="1">
        <name>Ca(2+)</name>
        <dbReference type="ChEBI" id="CHEBI:29108"/>
    </cofactor>
</comment>
<evidence type="ECO:0000256" key="4">
    <source>
        <dbReference type="ARBA" id="ARBA00015003"/>
    </source>
</evidence>
<keyword evidence="11" id="KW-0865">Zymogen</keyword>
<dbReference type="GO" id="GO:0004252">
    <property type="term" value="F:serine-type endopeptidase activity"/>
    <property type="evidence" value="ECO:0007669"/>
    <property type="project" value="UniProtKB-UniRule"/>
</dbReference>
<keyword evidence="13" id="KW-0325">Glycoprotein</keyword>
<comment type="similarity">
    <text evidence="3">Belongs to the TBCD family.</text>
</comment>
<evidence type="ECO:0000256" key="14">
    <source>
        <dbReference type="PIRSR" id="PIRSR615500-1"/>
    </source>
</evidence>
<keyword evidence="6" id="KW-0165">Cleavage on pair of basic residues</keyword>
<dbReference type="InterPro" id="IPR011989">
    <property type="entry name" value="ARM-like"/>
</dbReference>
<keyword evidence="5 15" id="KW-0645">Protease</keyword>